<evidence type="ECO:0000256" key="6">
    <source>
        <dbReference type="SAM" id="Phobius"/>
    </source>
</evidence>
<dbReference type="EMBL" id="BSNK01000002">
    <property type="protein sequence ID" value="GLQ24058.1"/>
    <property type="molecule type" value="Genomic_DNA"/>
</dbReference>
<name>A0ABQ5V9D4_9PROT</name>
<keyword evidence="8" id="KW-1185">Reference proteome</keyword>
<feature type="transmembrane region" description="Helical" evidence="6">
    <location>
        <begin position="173"/>
        <end position="191"/>
    </location>
</feature>
<comment type="similarity">
    <text evidence="2">Belongs to the multi antimicrobial extrusion (MATE) (TC 2.A.66.1) family.</text>
</comment>
<keyword evidence="5 6" id="KW-0472">Membrane</keyword>
<organism evidence="7 8">
    <name type="scientific">Algimonas ampicilliniresistens</name>
    <dbReference type="NCBI Taxonomy" id="1298735"/>
    <lineage>
        <taxon>Bacteria</taxon>
        <taxon>Pseudomonadati</taxon>
        <taxon>Pseudomonadota</taxon>
        <taxon>Alphaproteobacteria</taxon>
        <taxon>Maricaulales</taxon>
        <taxon>Robiginitomaculaceae</taxon>
        <taxon>Algimonas</taxon>
    </lineage>
</organism>
<feature type="transmembrane region" description="Helical" evidence="6">
    <location>
        <begin position="258"/>
        <end position="287"/>
    </location>
</feature>
<feature type="transmembrane region" description="Helical" evidence="6">
    <location>
        <begin position="299"/>
        <end position="319"/>
    </location>
</feature>
<evidence type="ECO:0000313" key="7">
    <source>
        <dbReference type="EMBL" id="GLQ24058.1"/>
    </source>
</evidence>
<dbReference type="Pfam" id="PF01554">
    <property type="entry name" value="MatE"/>
    <property type="match status" value="2"/>
</dbReference>
<dbReference type="PANTHER" id="PTHR42893:SF46">
    <property type="entry name" value="PROTEIN DETOXIFICATION 44, CHLOROPLASTIC"/>
    <property type="match status" value="1"/>
</dbReference>
<feature type="transmembrane region" description="Helical" evidence="6">
    <location>
        <begin position="26"/>
        <end position="47"/>
    </location>
</feature>
<comment type="subcellular location">
    <subcellularLocation>
        <location evidence="1">Membrane</location>
        <topology evidence="1">Multi-pass membrane protein</topology>
    </subcellularLocation>
</comment>
<feature type="transmembrane region" description="Helical" evidence="6">
    <location>
        <begin position="119"/>
        <end position="136"/>
    </location>
</feature>
<evidence type="ECO:0000256" key="1">
    <source>
        <dbReference type="ARBA" id="ARBA00004141"/>
    </source>
</evidence>
<evidence type="ECO:0000256" key="3">
    <source>
        <dbReference type="ARBA" id="ARBA00022692"/>
    </source>
</evidence>
<comment type="caution">
    <text evidence="7">The sequence shown here is derived from an EMBL/GenBank/DDBJ whole genome shotgun (WGS) entry which is preliminary data.</text>
</comment>
<evidence type="ECO:0000256" key="2">
    <source>
        <dbReference type="ARBA" id="ARBA00010199"/>
    </source>
</evidence>
<keyword evidence="3 6" id="KW-0812">Transmembrane</keyword>
<feature type="transmembrane region" description="Helical" evidence="6">
    <location>
        <begin position="227"/>
        <end position="246"/>
    </location>
</feature>
<accession>A0ABQ5V9D4</accession>
<evidence type="ECO:0000256" key="5">
    <source>
        <dbReference type="ARBA" id="ARBA00023136"/>
    </source>
</evidence>
<feature type="transmembrane region" description="Helical" evidence="6">
    <location>
        <begin position="372"/>
        <end position="388"/>
    </location>
</feature>
<dbReference type="InterPro" id="IPR002528">
    <property type="entry name" value="MATE_fam"/>
</dbReference>
<feature type="transmembrane region" description="Helical" evidence="6">
    <location>
        <begin position="77"/>
        <end position="99"/>
    </location>
</feature>
<dbReference type="NCBIfam" id="TIGR00797">
    <property type="entry name" value="matE"/>
    <property type="match status" value="1"/>
</dbReference>
<keyword evidence="4 6" id="KW-1133">Transmembrane helix</keyword>
<protein>
    <submittedName>
        <fullName evidence="7">MATE family efflux transporter</fullName>
    </submittedName>
</protein>
<reference evidence="7" key="1">
    <citation type="journal article" date="2014" name="Int. J. Syst. Evol. Microbiol.">
        <title>Complete genome of a new Firmicutes species belonging to the dominant human colonic microbiota ('Ruminococcus bicirculans') reveals two chromosomes and a selective capacity to utilize plant glucans.</title>
        <authorList>
            <consortium name="NISC Comparative Sequencing Program"/>
            <person name="Wegmann U."/>
            <person name="Louis P."/>
            <person name="Goesmann A."/>
            <person name="Henrissat B."/>
            <person name="Duncan S.H."/>
            <person name="Flint H.J."/>
        </authorList>
    </citation>
    <scope>NUCLEOTIDE SEQUENCE</scope>
    <source>
        <strain evidence="7">NBRC 108219</strain>
    </source>
</reference>
<proteinExistence type="inferred from homology"/>
<gene>
    <name evidence="7" type="ORF">GCM10007853_19320</name>
</gene>
<dbReference type="InterPro" id="IPR044644">
    <property type="entry name" value="DinF-like"/>
</dbReference>
<feature type="transmembrane region" description="Helical" evidence="6">
    <location>
        <begin position="339"/>
        <end position="360"/>
    </location>
</feature>
<dbReference type="Proteomes" id="UP001161391">
    <property type="component" value="Unassembled WGS sequence"/>
</dbReference>
<reference evidence="7" key="2">
    <citation type="submission" date="2023-01" db="EMBL/GenBank/DDBJ databases">
        <title>Draft genome sequence of Algimonas ampicilliniresistens strain NBRC 108219.</title>
        <authorList>
            <person name="Sun Q."/>
            <person name="Mori K."/>
        </authorList>
    </citation>
    <scope>NUCLEOTIDE SEQUENCE</scope>
    <source>
        <strain evidence="7">NBRC 108219</strain>
    </source>
</reference>
<evidence type="ECO:0000313" key="8">
    <source>
        <dbReference type="Proteomes" id="UP001161391"/>
    </source>
</evidence>
<dbReference type="CDD" id="cd13136">
    <property type="entry name" value="MATE_DinF_like"/>
    <property type="match status" value="1"/>
</dbReference>
<sequence length="426" mass="45183">MLANAAAPVVGLVDTLVIGRFVGTQALAGIGLGAVIYGIVYWGFGFLRMSTAGLAAQDDGAGNVAGVQGHILRAIPLGLLIGSLVFVLQLLLLPAAFAVFTASPELESSAATYIQARLWGLPATLGTIALMGWFVGISRAGLALQLQIVLNLVNIILSPLFVIVFGAGLYGVGLASAVAEWAGFLMGLMLMRREFVRRGGLQPGVITRANLLDPTQLKRLGIANSNIFVRTLTLTLGFNFFGNAAASEGSLFMAANHIHMQLITMSALVLDAFAHTAEAVTGAAYGARDRKRFNRAVQLTTKFSALFAILIGAVIWLGGPLLIDLLTVDPAVRDMARTYLPYAALAPVIGFAAYQIDGIFIGTTRTAEMRNAGLVAVALYIGAHFLIVPRFGAAGIWLAFLFYYAVRALTLAIYYPRITAHLNQDV</sequence>
<dbReference type="PANTHER" id="PTHR42893">
    <property type="entry name" value="PROTEIN DETOXIFICATION 44, CHLOROPLASTIC-RELATED"/>
    <property type="match status" value="1"/>
</dbReference>
<feature type="transmembrane region" description="Helical" evidence="6">
    <location>
        <begin position="148"/>
        <end position="167"/>
    </location>
</feature>
<feature type="transmembrane region" description="Helical" evidence="6">
    <location>
        <begin position="394"/>
        <end position="415"/>
    </location>
</feature>
<evidence type="ECO:0000256" key="4">
    <source>
        <dbReference type="ARBA" id="ARBA00022989"/>
    </source>
</evidence>